<dbReference type="SUPFAM" id="SSF54957">
    <property type="entry name" value="Viral DNA-binding domain"/>
    <property type="match status" value="1"/>
</dbReference>
<keyword evidence="12" id="KW-0804">Transcription</keyword>
<evidence type="ECO:0000256" key="8">
    <source>
        <dbReference type="ARBA" id="ARBA00022705"/>
    </source>
</evidence>
<dbReference type="GO" id="GO:0003677">
    <property type="term" value="F:DNA binding"/>
    <property type="evidence" value="ECO:0007669"/>
    <property type="project" value="UniProtKB-KW"/>
</dbReference>
<comment type="similarity">
    <text evidence="2">Belongs to the papillomaviridae E8^E2C protein family.</text>
</comment>
<keyword evidence="11" id="KW-0010">Activator</keyword>
<dbReference type="Gene3D" id="3.30.70.330">
    <property type="match status" value="1"/>
</dbReference>
<proteinExistence type="inferred from homology"/>
<evidence type="ECO:0000256" key="12">
    <source>
        <dbReference type="ARBA" id="ARBA00023163"/>
    </source>
</evidence>
<evidence type="ECO:0000256" key="13">
    <source>
        <dbReference type="SAM" id="MobiDB-lite"/>
    </source>
</evidence>
<dbReference type="Pfam" id="PF00511">
    <property type="entry name" value="PPV_E2_C"/>
    <property type="match status" value="1"/>
</dbReference>
<evidence type="ECO:0000256" key="10">
    <source>
        <dbReference type="ARBA" id="ARBA00023125"/>
    </source>
</evidence>
<dbReference type="GO" id="GO:0016032">
    <property type="term" value="P:viral process"/>
    <property type="evidence" value="ECO:0007669"/>
    <property type="project" value="InterPro"/>
</dbReference>
<evidence type="ECO:0000256" key="6">
    <source>
        <dbReference type="ARBA" id="ARBA00022553"/>
    </source>
</evidence>
<evidence type="ECO:0000256" key="9">
    <source>
        <dbReference type="ARBA" id="ARBA00023015"/>
    </source>
</evidence>
<evidence type="ECO:0000313" key="16">
    <source>
        <dbReference type="EMBL" id="QAB14016.1"/>
    </source>
</evidence>
<evidence type="ECO:0000256" key="3">
    <source>
        <dbReference type="ARBA" id="ARBA00017237"/>
    </source>
</evidence>
<keyword evidence="7" id="KW-1048">Host nucleus</keyword>
<feature type="domain" description="Papillomavirus E2 C-terminal" evidence="15">
    <location>
        <begin position="234"/>
        <end position="310"/>
    </location>
</feature>
<dbReference type="Gene3D" id="2.170.200.10">
    <property type="entry name" value="Papillomavirus E2 early protein domain"/>
    <property type="match status" value="1"/>
</dbReference>
<evidence type="ECO:0000256" key="1">
    <source>
        <dbReference type="ARBA" id="ARBA00004147"/>
    </source>
</evidence>
<evidence type="ECO:0000259" key="15">
    <source>
        <dbReference type="Pfam" id="PF00511"/>
    </source>
</evidence>
<feature type="domain" description="Papillomavirus E2 N-terminal" evidence="14">
    <location>
        <begin position="2"/>
        <end position="123"/>
    </location>
</feature>
<accession>A0A451G3M1</accession>
<dbReference type="InterPro" id="IPR012677">
    <property type="entry name" value="Nucleotide-bd_a/b_plait_sf"/>
</dbReference>
<dbReference type="InterPro" id="IPR036050">
    <property type="entry name" value="Regulatory_protein_E2_N"/>
</dbReference>
<feature type="compositionally biased region" description="Polar residues" evidence="13">
    <location>
        <begin position="128"/>
        <end position="150"/>
    </location>
</feature>
<dbReference type="EMBL" id="MH777294">
    <property type="protein sequence ID" value="QAB14016.1"/>
    <property type="molecule type" value="Genomic_DNA"/>
</dbReference>
<evidence type="ECO:0000256" key="2">
    <source>
        <dbReference type="ARBA" id="ARBA00007794"/>
    </source>
</evidence>
<dbReference type="GO" id="GO:0006260">
    <property type="term" value="P:DNA replication"/>
    <property type="evidence" value="ECO:0007669"/>
    <property type="project" value="UniProtKB-KW"/>
</dbReference>
<dbReference type="GO" id="GO:0006275">
    <property type="term" value="P:regulation of DNA replication"/>
    <property type="evidence" value="ECO:0007669"/>
    <property type="project" value="InterPro"/>
</dbReference>
<evidence type="ECO:0000256" key="11">
    <source>
        <dbReference type="ARBA" id="ARBA00023159"/>
    </source>
</evidence>
<dbReference type="InterPro" id="IPR042504">
    <property type="entry name" value="Regulatory_protein_E2_N_2"/>
</dbReference>
<feature type="region of interest" description="Disordered" evidence="13">
    <location>
        <begin position="128"/>
        <end position="212"/>
    </location>
</feature>
<sequence length="314" mass="35478">MLLLKSLKKSPFGKEEWSLNNTSAELTHTAPPNTFKKDAYIVDVHFDNNPANSFPYTNWNALYIQDDDDTWYKTPGEVDINGLYFVDKQGDKNYFTLFAADAERFGTTGQWTVHFKNETLSTSVISSQESLSGSVQGSTKGLVSSSWDTPSTSKATRRRETEERKSNAAVSSTVTLRRRRRGRGEQGESRPKRRRTEESTVGLAPGQVGRRHHTVPRTGLTRFERLEAEAADPPIIIVKGGSNNLKCWRYRIKKTSTLFTFITTVFRWAEEQFSECNNHRMLIAFENEQQRSLFLTTVSLPKGASYALGSLASL</sequence>
<comment type="subcellular location">
    <subcellularLocation>
        <location evidence="1">Host nucleus</location>
    </subcellularLocation>
</comment>
<feature type="compositionally biased region" description="Basic and acidic residues" evidence="13">
    <location>
        <begin position="183"/>
        <end position="198"/>
    </location>
</feature>
<keyword evidence="5" id="KW-0244">Early protein</keyword>
<evidence type="ECO:0000256" key="4">
    <source>
        <dbReference type="ARBA" id="ARBA00022491"/>
    </source>
</evidence>
<keyword evidence="6" id="KW-0597">Phosphoprotein</keyword>
<dbReference type="InterPro" id="IPR000427">
    <property type="entry name" value="Papillomavirus_E2_C"/>
</dbReference>
<dbReference type="InterPro" id="IPR035975">
    <property type="entry name" value="E2/EBNA1_C_sf"/>
</dbReference>
<dbReference type="Pfam" id="PF00508">
    <property type="entry name" value="PPV_E2_N"/>
    <property type="match status" value="1"/>
</dbReference>
<keyword evidence="10" id="KW-0238">DNA-binding</keyword>
<protein>
    <recommendedName>
        <fullName evidence="3">Protein E8^E2C</fullName>
    </recommendedName>
</protein>
<dbReference type="GO" id="GO:0042025">
    <property type="term" value="C:host cell nucleus"/>
    <property type="evidence" value="ECO:0007669"/>
    <property type="project" value="UniProtKB-SubCell"/>
</dbReference>
<keyword evidence="4" id="KW-0678">Repressor</keyword>
<organism evidence="16">
    <name type="scientific">Human papillomavirus</name>
    <dbReference type="NCBI Taxonomy" id="10566"/>
    <lineage>
        <taxon>Viruses</taxon>
        <taxon>Monodnaviria</taxon>
        <taxon>Shotokuvirae</taxon>
        <taxon>Cossaviricota</taxon>
        <taxon>Papovaviricetes</taxon>
        <taxon>Zurhausenvirales</taxon>
        <taxon>Papillomaviridae</taxon>
    </lineage>
</organism>
<evidence type="ECO:0000256" key="7">
    <source>
        <dbReference type="ARBA" id="ARBA00022562"/>
    </source>
</evidence>
<keyword evidence="9" id="KW-0805">Transcription regulation</keyword>
<evidence type="ECO:0000259" key="14">
    <source>
        <dbReference type="Pfam" id="PF00508"/>
    </source>
</evidence>
<dbReference type="SUPFAM" id="SSF51332">
    <property type="entry name" value="E2 regulatory, transactivation domain"/>
    <property type="match status" value="1"/>
</dbReference>
<name>A0A451G3M1_9PAPI</name>
<dbReference type="InterPro" id="IPR001866">
    <property type="entry name" value="PPV_E2_N"/>
</dbReference>
<evidence type="ECO:0000256" key="5">
    <source>
        <dbReference type="ARBA" id="ARBA00022518"/>
    </source>
</evidence>
<keyword evidence="8" id="KW-0235">DNA replication</keyword>
<reference evidence="16" key="1">
    <citation type="journal article" date="2018" name="Nat. Med.">
        <title>Expanded skin virome in DOCK8-deficient patients.</title>
        <authorList>
            <consortium name="NISC Comparative Sequencing Program"/>
            <person name="Tirosh O."/>
            <person name="Conlan S."/>
            <person name="Deming C."/>
            <person name="Lee-Lin S.Q."/>
            <person name="Huang X."/>
            <person name="Su H.C."/>
            <person name="Freeman A.F."/>
            <person name="Segre J.A."/>
            <person name="Kong H.H."/>
        </authorList>
    </citation>
    <scope>NUCLEOTIDE SEQUENCE</scope>
    <source>
        <strain evidence="16">HPV-mSK_152</strain>
    </source>
</reference>
<dbReference type="GO" id="GO:0003700">
    <property type="term" value="F:DNA-binding transcription factor activity"/>
    <property type="evidence" value="ECO:0007669"/>
    <property type="project" value="InterPro"/>
</dbReference>